<keyword evidence="7 12" id="KW-0418">Kinase</keyword>
<evidence type="ECO:0000256" key="9">
    <source>
        <dbReference type="ARBA" id="ARBA00048789"/>
    </source>
</evidence>
<dbReference type="PROSITE" id="PS50011">
    <property type="entry name" value="PROTEIN_KINASE_DOM"/>
    <property type="match status" value="2"/>
</dbReference>
<dbReference type="GO" id="GO:0033209">
    <property type="term" value="P:tumor necrosis factor-mediated signaling pathway"/>
    <property type="evidence" value="ECO:0007669"/>
    <property type="project" value="TreeGrafter"/>
</dbReference>
<evidence type="ECO:0000313" key="11">
    <source>
        <dbReference type="Proteomes" id="UP000694867"/>
    </source>
</evidence>
<dbReference type="InterPro" id="IPR008271">
    <property type="entry name" value="Ser/Thr_kinase_AS"/>
</dbReference>
<dbReference type="GO" id="GO:0008384">
    <property type="term" value="F:IkappaB kinase activity"/>
    <property type="evidence" value="ECO:0007669"/>
    <property type="project" value="UniProtKB-EC"/>
</dbReference>
<keyword evidence="6" id="KW-0547">Nucleotide-binding</keyword>
<protein>
    <recommendedName>
        <fullName evidence="2">IkappaB kinase</fullName>
        <ecNumber evidence="2">2.7.11.10</ecNumber>
    </recommendedName>
</protein>
<keyword evidence="8" id="KW-0067">ATP-binding</keyword>
<proteinExistence type="predicted"/>
<dbReference type="GO" id="GO:0005524">
    <property type="term" value="F:ATP binding"/>
    <property type="evidence" value="ECO:0007669"/>
    <property type="project" value="UniProtKB-KW"/>
</dbReference>
<dbReference type="SMART" id="SM00220">
    <property type="entry name" value="S_TKc"/>
    <property type="match status" value="2"/>
</dbReference>
<comment type="catalytic activity">
    <reaction evidence="9">
        <text>L-seryl-[I-kappa-B protein] + ATP = O-phospho-L-seryl-[I-kappa-B protein] + ADP + H(+)</text>
        <dbReference type="Rhea" id="RHEA:19073"/>
        <dbReference type="Rhea" id="RHEA-COMP:13698"/>
        <dbReference type="Rhea" id="RHEA-COMP:13699"/>
        <dbReference type="ChEBI" id="CHEBI:15378"/>
        <dbReference type="ChEBI" id="CHEBI:29999"/>
        <dbReference type="ChEBI" id="CHEBI:30616"/>
        <dbReference type="ChEBI" id="CHEBI:83421"/>
        <dbReference type="ChEBI" id="CHEBI:456216"/>
        <dbReference type="EC" id="2.7.11.10"/>
    </reaction>
</comment>
<dbReference type="Gene3D" id="1.10.510.10">
    <property type="entry name" value="Transferase(Phosphotransferase) domain 1"/>
    <property type="match status" value="2"/>
</dbReference>
<gene>
    <name evidence="12" type="primary">LOC100907777</name>
</gene>
<keyword evidence="4" id="KW-0723">Serine/threonine-protein kinase</keyword>
<reference evidence="12" key="1">
    <citation type="submission" date="2025-08" db="UniProtKB">
        <authorList>
            <consortium name="RefSeq"/>
        </authorList>
    </citation>
    <scope>IDENTIFICATION</scope>
</reference>
<dbReference type="Pfam" id="PF00069">
    <property type="entry name" value="Pkinase"/>
    <property type="match status" value="2"/>
</dbReference>
<dbReference type="InterPro" id="IPR046375">
    <property type="entry name" value="IKBKB_SDD_sf"/>
</dbReference>
<evidence type="ECO:0000313" key="12">
    <source>
        <dbReference type="RefSeq" id="XP_028968776.1"/>
    </source>
</evidence>
<keyword evidence="11" id="KW-1185">Reference proteome</keyword>
<dbReference type="InterPro" id="IPR011009">
    <property type="entry name" value="Kinase-like_dom_sf"/>
</dbReference>
<dbReference type="GO" id="GO:0008385">
    <property type="term" value="C:IkappaB kinase complex"/>
    <property type="evidence" value="ECO:0007669"/>
    <property type="project" value="TreeGrafter"/>
</dbReference>
<evidence type="ECO:0000256" key="4">
    <source>
        <dbReference type="ARBA" id="ARBA00022527"/>
    </source>
</evidence>
<dbReference type="PANTHER" id="PTHR22969:SF17">
    <property type="entry name" value="INHIBITOR OF NUCLEAR FACTOR KAPPA-B KINASE SUBUNIT BETA"/>
    <property type="match status" value="1"/>
</dbReference>
<name>A0AAJ7WIX2_9ACAR</name>
<dbReference type="Proteomes" id="UP000694867">
    <property type="component" value="Unplaced"/>
</dbReference>
<dbReference type="EC" id="2.7.11.10" evidence="2"/>
<comment type="subcellular location">
    <subcellularLocation>
        <location evidence="1">Cytoplasm</location>
    </subcellularLocation>
</comment>
<dbReference type="Gene3D" id="1.20.1270.250">
    <property type="match status" value="1"/>
</dbReference>
<dbReference type="SUPFAM" id="SSF56112">
    <property type="entry name" value="Protein kinase-like (PK-like)"/>
    <property type="match status" value="2"/>
</dbReference>
<evidence type="ECO:0000256" key="8">
    <source>
        <dbReference type="ARBA" id="ARBA00022840"/>
    </source>
</evidence>
<accession>A0AAJ7WIX2</accession>
<feature type="domain" description="Protein kinase" evidence="10">
    <location>
        <begin position="1"/>
        <end position="198"/>
    </location>
</feature>
<evidence type="ECO:0000256" key="7">
    <source>
        <dbReference type="ARBA" id="ARBA00022777"/>
    </source>
</evidence>
<dbReference type="GeneID" id="100907777"/>
<evidence type="ECO:0000259" key="10">
    <source>
        <dbReference type="PROSITE" id="PS50011"/>
    </source>
</evidence>
<dbReference type="InterPro" id="IPR000719">
    <property type="entry name" value="Prot_kinase_dom"/>
</dbReference>
<dbReference type="PROSITE" id="PS00108">
    <property type="entry name" value="PROTEIN_KINASE_ST"/>
    <property type="match status" value="2"/>
</dbReference>
<evidence type="ECO:0000256" key="1">
    <source>
        <dbReference type="ARBA" id="ARBA00004496"/>
    </source>
</evidence>
<dbReference type="InterPro" id="IPR051180">
    <property type="entry name" value="IKK"/>
</dbReference>
<organism evidence="11 12">
    <name type="scientific">Galendromus occidentalis</name>
    <name type="common">western predatory mite</name>
    <dbReference type="NCBI Taxonomy" id="34638"/>
    <lineage>
        <taxon>Eukaryota</taxon>
        <taxon>Metazoa</taxon>
        <taxon>Ecdysozoa</taxon>
        <taxon>Arthropoda</taxon>
        <taxon>Chelicerata</taxon>
        <taxon>Arachnida</taxon>
        <taxon>Acari</taxon>
        <taxon>Parasitiformes</taxon>
        <taxon>Mesostigmata</taxon>
        <taxon>Gamasina</taxon>
        <taxon>Phytoseioidea</taxon>
        <taxon>Phytoseiidae</taxon>
        <taxon>Typhlodrominae</taxon>
        <taxon>Galendromus</taxon>
    </lineage>
</organism>
<dbReference type="AlphaFoldDB" id="A0AAJ7WIX2"/>
<evidence type="ECO:0000256" key="5">
    <source>
        <dbReference type="ARBA" id="ARBA00022679"/>
    </source>
</evidence>
<keyword evidence="3" id="KW-0963">Cytoplasm</keyword>
<evidence type="ECO:0000256" key="6">
    <source>
        <dbReference type="ARBA" id="ARBA00022741"/>
    </source>
</evidence>
<evidence type="ECO:0000256" key="2">
    <source>
        <dbReference type="ARBA" id="ARBA00012442"/>
    </source>
</evidence>
<dbReference type="PANTHER" id="PTHR22969">
    <property type="entry name" value="IKB KINASE"/>
    <property type="match status" value="1"/>
</dbReference>
<evidence type="ECO:0000256" key="3">
    <source>
        <dbReference type="ARBA" id="ARBA00022490"/>
    </source>
</evidence>
<sequence>MEYCSGGSLREFCRHYRQGVPEDELREIVRDICAGLRYLHRKHIVHRDIKPDNIVIQKAERFVYKITDLGYMKVLDPRSITRSFIGTAAYAAPEILESGSHVRKYNYLVDYWSLGVTVFEVATGFRPFRDIPTCGKKQDTIWGRRTLMGIEYFNELPVRCKFTPSFGRLLTKWLQTMLQHHPPHRNPDLSLTPLDAMIRFVAVTEKRVDVRLPSMANQDLDEEPMQEAARAAHERKAKKFQTYMADPSSQQKRPVEWQKIKVLGKGSFGEVSVWKEVHSQQLIAVKVRPAFPDARKDKHIEYWKKEVETMYKLKHPNIVQAVVLPDELLAKLNTQLSPLGMEYINGGSLRALMERPEYRWLPEQQVRHVLYDMCRGLQYLHNEHIVHRDIKPENIVIQLTGTERNIYKIIDLGYIKVLNPDSVTQSLVGTMAYIAPEIFQSTRKYNYLVDYWSLGIVAFEITTGIRPFAAVSWQEMQQHAPKLMEHNPGIIYAMRTPQGIEYMKDLPDRPLQKRFKEDLTMWLRTVLSFNPKQRNPDPKISSLEAMVSMLNRKVVQIFNTTSQSMVTLTESSTPEELHTGTMILPSNQLLISADGKSISFAQLMERVVPHVECNLVTAYIFSFNSSYILSAKPLPAHVAQRLASPGSDSRRKRLWQEMYHHIDGEYSNCIATLAAYRTLILYLNSLHSEFNAKLSVLSASYKEVKISAKILRDNQDYDRIQMAKYAHSALEELREIRTPDLLQNVAAIKANMTKIVARANTLHSQLAKLRENPYSCSKPPTNLESLRNEVLATLKKFNPTRQNEDMTVNVQNFKSEYTRLLKELSAQFCVALSHVREVQAAAAQCQTFAAEVAREQTKLQLMQQERRVAVWNVIKKLMLSESQNESITGMTDSLTRKPNVELIVKDNKDHRTQLDSLNSLMELELTSLNENMTSFSSFM</sequence>
<dbReference type="GO" id="GO:0045944">
    <property type="term" value="P:positive regulation of transcription by RNA polymerase II"/>
    <property type="evidence" value="ECO:0007669"/>
    <property type="project" value="TreeGrafter"/>
</dbReference>
<feature type="domain" description="Protein kinase" evidence="10">
    <location>
        <begin position="257"/>
        <end position="547"/>
    </location>
</feature>
<dbReference type="KEGG" id="goe:100907777"/>
<keyword evidence="5" id="KW-0808">Transferase</keyword>
<dbReference type="RefSeq" id="XP_028968776.1">
    <property type="nucleotide sequence ID" value="XM_029112943.1"/>
</dbReference>